<feature type="transmembrane region" description="Helical" evidence="2">
    <location>
        <begin position="18"/>
        <end position="40"/>
    </location>
</feature>
<dbReference type="EMBL" id="JBHTEY010000004">
    <property type="protein sequence ID" value="MFC7612947.1"/>
    <property type="molecule type" value="Genomic_DNA"/>
</dbReference>
<gene>
    <name evidence="3" type="ORF">ACFQV2_04145</name>
</gene>
<evidence type="ECO:0000313" key="3">
    <source>
        <dbReference type="EMBL" id="MFC7612947.1"/>
    </source>
</evidence>
<evidence type="ECO:0000256" key="1">
    <source>
        <dbReference type="SAM" id="MobiDB-lite"/>
    </source>
</evidence>
<protein>
    <submittedName>
        <fullName evidence="3">Uncharacterized protein</fullName>
    </submittedName>
</protein>
<comment type="caution">
    <text evidence="3">The sequence shown here is derived from an EMBL/GenBank/DDBJ whole genome shotgun (WGS) entry which is preliminary data.</text>
</comment>
<sequence length="77" mass="7635">MADTDSLLDVIGGVGTGLLLAAVALLVLLGAAGVLASVGLRGCAARAARPPRCARPRARTPPTGRSCAPRSGRARST</sequence>
<organism evidence="3 4">
    <name type="scientific">Actinokineospora soli</name>
    <dbReference type="NCBI Taxonomy" id="1048753"/>
    <lineage>
        <taxon>Bacteria</taxon>
        <taxon>Bacillati</taxon>
        <taxon>Actinomycetota</taxon>
        <taxon>Actinomycetes</taxon>
        <taxon>Pseudonocardiales</taxon>
        <taxon>Pseudonocardiaceae</taxon>
        <taxon>Actinokineospora</taxon>
    </lineage>
</organism>
<keyword evidence="2" id="KW-0812">Transmembrane</keyword>
<accession>A0ABW2TIZ8</accession>
<keyword evidence="2" id="KW-1133">Transmembrane helix</keyword>
<feature type="region of interest" description="Disordered" evidence="1">
    <location>
        <begin position="50"/>
        <end position="77"/>
    </location>
</feature>
<reference evidence="4" key="1">
    <citation type="journal article" date="2019" name="Int. J. Syst. Evol. Microbiol.">
        <title>The Global Catalogue of Microorganisms (GCM) 10K type strain sequencing project: providing services to taxonomists for standard genome sequencing and annotation.</title>
        <authorList>
            <consortium name="The Broad Institute Genomics Platform"/>
            <consortium name="The Broad Institute Genome Sequencing Center for Infectious Disease"/>
            <person name="Wu L."/>
            <person name="Ma J."/>
        </authorList>
    </citation>
    <scope>NUCLEOTIDE SEQUENCE [LARGE SCALE GENOMIC DNA]</scope>
    <source>
        <strain evidence="4">JCM 17695</strain>
    </source>
</reference>
<keyword evidence="2" id="KW-0472">Membrane</keyword>
<keyword evidence="4" id="KW-1185">Reference proteome</keyword>
<evidence type="ECO:0000256" key="2">
    <source>
        <dbReference type="SAM" id="Phobius"/>
    </source>
</evidence>
<evidence type="ECO:0000313" key="4">
    <source>
        <dbReference type="Proteomes" id="UP001596512"/>
    </source>
</evidence>
<dbReference type="Proteomes" id="UP001596512">
    <property type="component" value="Unassembled WGS sequence"/>
</dbReference>
<proteinExistence type="predicted"/>
<name>A0ABW2TIZ8_9PSEU</name>